<organism evidence="1">
    <name type="scientific">Aspergillus niger</name>
    <dbReference type="NCBI Taxonomy" id="5061"/>
    <lineage>
        <taxon>Eukaryota</taxon>
        <taxon>Fungi</taxon>
        <taxon>Dikarya</taxon>
        <taxon>Ascomycota</taxon>
        <taxon>Pezizomycotina</taxon>
        <taxon>Eurotiomycetes</taxon>
        <taxon>Eurotiomycetidae</taxon>
        <taxon>Eurotiales</taxon>
        <taxon>Aspergillaceae</taxon>
        <taxon>Aspergillus</taxon>
        <taxon>Aspergillus subgen. Circumdati</taxon>
    </lineage>
</organism>
<evidence type="ECO:0000313" key="1">
    <source>
        <dbReference type="RefSeq" id="XP_059601029.1"/>
    </source>
</evidence>
<sequence>MAPGVDWGAGSIVCFGGLRRDSELLVAMVCKGIFSIDIRDAQKARGAQGYQWPGFRRSYVEAIEAHVVQLEIEQTVFAFAGAGIRGQGTEIVPTDRANELNFFSGRWDGARRRGSIDCTRCRLLAHSLKKCNGIRGKELWGGGGKEPRFGDEEREAEVYIRIQLRTES</sequence>
<dbReference type="KEGG" id="ang:An07g07990"/>
<reference evidence="1" key="1">
    <citation type="submission" date="2025-02" db="EMBL/GenBank/DDBJ databases">
        <authorList>
            <consortium name="NCBI Genome Project"/>
        </authorList>
    </citation>
    <scope>NUCLEOTIDE SEQUENCE</scope>
</reference>
<dbReference type="RefSeq" id="XP_059601029.1">
    <property type="nucleotide sequence ID" value="XM_059748616.1"/>
</dbReference>
<proteinExistence type="predicted"/>
<dbReference type="GeneID" id="84591483"/>
<protein>
    <submittedName>
        <fullName evidence="1">Uncharacterized protein</fullName>
    </submittedName>
</protein>
<name>A0AAJ8BNP7_ASPNG</name>
<dbReference type="AlphaFoldDB" id="A0AAJ8BNP7"/>
<reference evidence="1" key="2">
    <citation type="submission" date="2025-08" db="UniProtKB">
        <authorList>
            <consortium name="RefSeq"/>
        </authorList>
    </citation>
    <scope>IDENTIFICATION</scope>
</reference>
<dbReference type="VEuPathDB" id="FungiDB:An07g07990"/>
<gene>
    <name evidence="1" type="ORF">An07g07990</name>
</gene>
<accession>A0AAJ8BNP7</accession>